<reference evidence="3" key="2">
    <citation type="submission" date="2021-03" db="UniProtKB">
        <authorList>
            <consortium name="EnsemblPlants"/>
        </authorList>
    </citation>
    <scope>IDENTIFICATION</scope>
</reference>
<evidence type="ECO:0000313" key="4">
    <source>
        <dbReference type="Proteomes" id="UP000596660"/>
    </source>
</evidence>
<dbReference type="InterPro" id="IPR001878">
    <property type="entry name" value="Znf_CCHC"/>
</dbReference>
<keyword evidence="4" id="KW-1185">Reference proteome</keyword>
<protein>
    <recommendedName>
        <fullName evidence="2">CCHC-type domain-containing protein</fullName>
    </recommendedName>
</protein>
<accession>A0A803MFS5</accession>
<proteinExistence type="predicted"/>
<dbReference type="AlphaFoldDB" id="A0A803MFS5"/>
<keyword evidence="1" id="KW-0863">Zinc-finger</keyword>
<dbReference type="EnsemblPlants" id="AUR62028669-RA">
    <property type="protein sequence ID" value="AUR62028669-RA:cds"/>
    <property type="gene ID" value="AUR62028669"/>
</dbReference>
<dbReference type="SUPFAM" id="SSF57756">
    <property type="entry name" value="Retrovirus zinc finger-like domains"/>
    <property type="match status" value="1"/>
</dbReference>
<sequence>MPAPKRFNKQYLEAHIALVSSFCFSGLISCGIESPSWLCSVVEYNKGDGCTAIVLYNDGTLASCLADLRHKKGPISRIYDDDVRRTEDVVNFKGKICELDRIGERFEKQEKEKKISYFKERKSFFNGEGSNINSNNSNNEGKMIVVTPEQAALAKKVCFKCQGMGHIARDCGNKVTVSKKEHRMLLAYLDQEEKEKESTCLLNTEEEFDFEEFEGQEKITPEPEHHHIGAASLTMANSINLISKSLKFRSQMKWV</sequence>
<keyword evidence="1" id="KW-0479">Metal-binding</keyword>
<keyword evidence="1" id="KW-0862">Zinc</keyword>
<organism evidence="3 4">
    <name type="scientific">Chenopodium quinoa</name>
    <name type="common">Quinoa</name>
    <dbReference type="NCBI Taxonomy" id="63459"/>
    <lineage>
        <taxon>Eukaryota</taxon>
        <taxon>Viridiplantae</taxon>
        <taxon>Streptophyta</taxon>
        <taxon>Embryophyta</taxon>
        <taxon>Tracheophyta</taxon>
        <taxon>Spermatophyta</taxon>
        <taxon>Magnoliopsida</taxon>
        <taxon>eudicotyledons</taxon>
        <taxon>Gunneridae</taxon>
        <taxon>Pentapetalae</taxon>
        <taxon>Caryophyllales</taxon>
        <taxon>Chenopodiaceae</taxon>
        <taxon>Chenopodioideae</taxon>
        <taxon>Atripliceae</taxon>
        <taxon>Chenopodium</taxon>
    </lineage>
</organism>
<dbReference type="InterPro" id="IPR036875">
    <property type="entry name" value="Znf_CCHC_sf"/>
</dbReference>
<evidence type="ECO:0000313" key="3">
    <source>
        <dbReference type="EnsemblPlants" id="AUR62028669-RA:cds"/>
    </source>
</evidence>
<dbReference type="GO" id="GO:0003676">
    <property type="term" value="F:nucleic acid binding"/>
    <property type="evidence" value="ECO:0007669"/>
    <property type="project" value="InterPro"/>
</dbReference>
<dbReference type="PROSITE" id="PS51257">
    <property type="entry name" value="PROKAR_LIPOPROTEIN"/>
    <property type="match status" value="1"/>
</dbReference>
<dbReference type="Proteomes" id="UP000596660">
    <property type="component" value="Unplaced"/>
</dbReference>
<dbReference type="PROSITE" id="PS50158">
    <property type="entry name" value="ZF_CCHC"/>
    <property type="match status" value="1"/>
</dbReference>
<feature type="domain" description="CCHC-type" evidence="2">
    <location>
        <begin position="158"/>
        <end position="171"/>
    </location>
</feature>
<dbReference type="Gene3D" id="4.10.60.10">
    <property type="entry name" value="Zinc finger, CCHC-type"/>
    <property type="match status" value="1"/>
</dbReference>
<dbReference type="GO" id="GO:0008270">
    <property type="term" value="F:zinc ion binding"/>
    <property type="evidence" value="ECO:0007669"/>
    <property type="project" value="UniProtKB-KW"/>
</dbReference>
<evidence type="ECO:0000256" key="1">
    <source>
        <dbReference type="PROSITE-ProRule" id="PRU00047"/>
    </source>
</evidence>
<reference evidence="3" key="1">
    <citation type="journal article" date="2017" name="Nature">
        <title>The genome of Chenopodium quinoa.</title>
        <authorList>
            <person name="Jarvis D.E."/>
            <person name="Ho Y.S."/>
            <person name="Lightfoot D.J."/>
            <person name="Schmoeckel S.M."/>
            <person name="Li B."/>
            <person name="Borm T.J.A."/>
            <person name="Ohyanagi H."/>
            <person name="Mineta K."/>
            <person name="Michell C.T."/>
            <person name="Saber N."/>
            <person name="Kharbatia N.M."/>
            <person name="Rupper R.R."/>
            <person name="Sharp A.R."/>
            <person name="Dally N."/>
            <person name="Boughton B.A."/>
            <person name="Woo Y.H."/>
            <person name="Gao G."/>
            <person name="Schijlen E.G.W.M."/>
            <person name="Guo X."/>
            <person name="Momin A.A."/>
            <person name="Negrao S."/>
            <person name="Al-Babili S."/>
            <person name="Gehring C."/>
            <person name="Roessner U."/>
            <person name="Jung C."/>
            <person name="Murphy K."/>
            <person name="Arold S.T."/>
            <person name="Gojobori T."/>
            <person name="van der Linden C.G."/>
            <person name="van Loo E.N."/>
            <person name="Jellen E.N."/>
            <person name="Maughan P.J."/>
            <person name="Tester M."/>
        </authorList>
    </citation>
    <scope>NUCLEOTIDE SEQUENCE [LARGE SCALE GENOMIC DNA]</scope>
    <source>
        <strain evidence="3">cv. PI 614886</strain>
    </source>
</reference>
<evidence type="ECO:0000259" key="2">
    <source>
        <dbReference type="PROSITE" id="PS50158"/>
    </source>
</evidence>
<dbReference type="SMART" id="SM00343">
    <property type="entry name" value="ZnF_C2HC"/>
    <property type="match status" value="1"/>
</dbReference>
<dbReference type="Pfam" id="PF00098">
    <property type="entry name" value="zf-CCHC"/>
    <property type="match status" value="1"/>
</dbReference>
<name>A0A803MFS5_CHEQI</name>
<dbReference type="Gramene" id="AUR62028669-RA">
    <property type="protein sequence ID" value="AUR62028669-RA:cds"/>
    <property type="gene ID" value="AUR62028669"/>
</dbReference>